<evidence type="ECO:0000313" key="2">
    <source>
        <dbReference type="Proteomes" id="UP001596379"/>
    </source>
</evidence>
<organism evidence="1 2">
    <name type="scientific">Herminiimonas aquatilis</name>
    <dbReference type="NCBI Taxonomy" id="345342"/>
    <lineage>
        <taxon>Bacteria</taxon>
        <taxon>Pseudomonadati</taxon>
        <taxon>Pseudomonadota</taxon>
        <taxon>Betaproteobacteria</taxon>
        <taxon>Burkholderiales</taxon>
        <taxon>Oxalobacteraceae</taxon>
        <taxon>Herminiimonas</taxon>
    </lineage>
</organism>
<dbReference type="InterPro" id="IPR036624">
    <property type="entry name" value="Hcp1-lik_sf"/>
</dbReference>
<dbReference type="Pfam" id="PF05638">
    <property type="entry name" value="T6SS_HCP"/>
    <property type="match status" value="1"/>
</dbReference>
<dbReference type="PANTHER" id="PTHR36152:SF1">
    <property type="entry name" value="UBIQUITIN-LIKE DOMAIN-CONTAINING PROTEIN"/>
    <property type="match status" value="1"/>
</dbReference>
<dbReference type="PANTHER" id="PTHR36152">
    <property type="entry name" value="CYTOPLASMIC PROTEIN-RELATED"/>
    <property type="match status" value="1"/>
</dbReference>
<comment type="caution">
    <text evidence="1">The sequence shown here is derived from an EMBL/GenBank/DDBJ whole genome shotgun (WGS) entry which is preliminary data.</text>
</comment>
<evidence type="ECO:0000313" key="1">
    <source>
        <dbReference type="EMBL" id="MFC7297564.1"/>
    </source>
</evidence>
<dbReference type="SUPFAM" id="SSF141452">
    <property type="entry name" value="Hcp1-like"/>
    <property type="match status" value="1"/>
</dbReference>
<dbReference type="Proteomes" id="UP001596379">
    <property type="component" value="Unassembled WGS sequence"/>
</dbReference>
<dbReference type="Gene3D" id="2.30.110.20">
    <property type="entry name" value="Hcp1-like"/>
    <property type="match status" value="1"/>
</dbReference>
<gene>
    <name evidence="1" type="ORF">ACFQO0_03830</name>
</gene>
<protein>
    <submittedName>
        <fullName evidence="1">Type VI secretion system tube protein Hcp</fullName>
    </submittedName>
</protein>
<name>A0ABW2J331_9BURK</name>
<sequence length="185" mass="20603">MDLILLQPGNPTFFDEGNWSAGGTLINNHLQDARLNAGPCIELVSLHQGMLQSFTTNKAAPGTNHPVITELSCVKYVDQISGKLLDYCLRTEPLGRGKDQPTILYILRNSGDQLINVMTITLRDALITEMQMQAHADDMPTEQFKLNFTEVLWSYSAQLSASHVADKVATGWNKERRHTITAFTD</sequence>
<dbReference type="RefSeq" id="WP_382232707.1">
    <property type="nucleotide sequence ID" value="NZ_JBHTCC010000001.1"/>
</dbReference>
<proteinExistence type="predicted"/>
<dbReference type="InterPro" id="IPR008514">
    <property type="entry name" value="T6SS_Hcp"/>
</dbReference>
<dbReference type="EMBL" id="JBHTCC010000001">
    <property type="protein sequence ID" value="MFC7297564.1"/>
    <property type="molecule type" value="Genomic_DNA"/>
</dbReference>
<accession>A0ABW2J331</accession>
<reference evidence="2" key="1">
    <citation type="journal article" date="2019" name="Int. J. Syst. Evol. Microbiol.">
        <title>The Global Catalogue of Microorganisms (GCM) 10K type strain sequencing project: providing services to taxonomists for standard genome sequencing and annotation.</title>
        <authorList>
            <consortium name="The Broad Institute Genomics Platform"/>
            <consortium name="The Broad Institute Genome Sequencing Center for Infectious Disease"/>
            <person name="Wu L."/>
            <person name="Ma J."/>
        </authorList>
    </citation>
    <scope>NUCLEOTIDE SEQUENCE [LARGE SCALE GENOMIC DNA]</scope>
    <source>
        <strain evidence="2">CCUG 36956</strain>
    </source>
</reference>
<dbReference type="InterPro" id="IPR053165">
    <property type="entry name" value="HSI-I_assembly_Hcp1"/>
</dbReference>
<keyword evidence="2" id="KW-1185">Reference proteome</keyword>